<proteinExistence type="inferred from homology"/>
<comment type="subcellular location">
    <subcellularLocation>
        <location evidence="2">Nucleus</location>
    </subcellularLocation>
</comment>
<organism evidence="9 10">
    <name type="scientific">Aphis craccivora</name>
    <name type="common">Cowpea aphid</name>
    <dbReference type="NCBI Taxonomy" id="307492"/>
    <lineage>
        <taxon>Eukaryota</taxon>
        <taxon>Metazoa</taxon>
        <taxon>Ecdysozoa</taxon>
        <taxon>Arthropoda</taxon>
        <taxon>Hexapoda</taxon>
        <taxon>Insecta</taxon>
        <taxon>Pterygota</taxon>
        <taxon>Neoptera</taxon>
        <taxon>Paraneoptera</taxon>
        <taxon>Hemiptera</taxon>
        <taxon>Sternorrhyncha</taxon>
        <taxon>Aphidomorpha</taxon>
        <taxon>Aphidoidea</taxon>
        <taxon>Aphididae</taxon>
        <taxon>Aphidini</taxon>
        <taxon>Aphis</taxon>
        <taxon>Aphis</taxon>
    </lineage>
</organism>
<comment type="cofactor">
    <cofactor evidence="1">
        <name>a divalent metal cation</name>
        <dbReference type="ChEBI" id="CHEBI:60240"/>
    </cofactor>
</comment>
<keyword evidence="10" id="KW-1185">Reference proteome</keyword>
<dbReference type="GO" id="GO:0016787">
    <property type="term" value="F:hydrolase activity"/>
    <property type="evidence" value="ECO:0007669"/>
    <property type="project" value="UniProtKB-KW"/>
</dbReference>
<evidence type="ECO:0000256" key="7">
    <source>
        <dbReference type="ARBA" id="ARBA00023242"/>
    </source>
</evidence>
<keyword evidence="5" id="KW-0479">Metal-binding</keyword>
<feature type="non-terminal residue" evidence="9">
    <location>
        <position position="411"/>
    </location>
</feature>
<gene>
    <name evidence="9" type="ORF">FWK35_00031516</name>
</gene>
<dbReference type="EMBL" id="VUJU01010639">
    <property type="protein sequence ID" value="KAF0713547.1"/>
    <property type="molecule type" value="Genomic_DNA"/>
</dbReference>
<reference evidence="9 10" key="1">
    <citation type="submission" date="2019-08" db="EMBL/GenBank/DDBJ databases">
        <title>Whole genome of Aphis craccivora.</title>
        <authorList>
            <person name="Voronova N.V."/>
            <person name="Shulinski R.S."/>
            <person name="Bandarenka Y.V."/>
            <person name="Zhorov D.G."/>
            <person name="Warner D."/>
        </authorList>
    </citation>
    <scope>NUCLEOTIDE SEQUENCE [LARGE SCALE GENOMIC DNA]</scope>
    <source>
        <strain evidence="9">180601</strain>
        <tissue evidence="9">Whole Body</tissue>
    </source>
</reference>
<dbReference type="InterPro" id="IPR027806">
    <property type="entry name" value="HARBI1_dom"/>
</dbReference>
<dbReference type="GO" id="GO:0046872">
    <property type="term" value="F:metal ion binding"/>
    <property type="evidence" value="ECO:0007669"/>
    <property type="project" value="UniProtKB-KW"/>
</dbReference>
<evidence type="ECO:0000256" key="4">
    <source>
        <dbReference type="ARBA" id="ARBA00022722"/>
    </source>
</evidence>
<name>A0A6G0VXX8_APHCR</name>
<evidence type="ECO:0000256" key="1">
    <source>
        <dbReference type="ARBA" id="ARBA00001968"/>
    </source>
</evidence>
<accession>A0A6G0VXX8</accession>
<sequence length="411" mass="47280">MIDTDDEVIIASAAYIVISIIVKKKKKSKIKKKRRFWVSDIFKNRVRYSGTDLLNDLKMNEAIHFSNFCRMNNSDFEMLLKLIGPKIAKSDSHFRKAIPANERLLVTLRYLASGDSFHSLAYLFKFSKQVISNIIPQVCEALIEVLSEYIQMPQTPEKWLNVSKRFFDQWNFPNCLGSMDGKYVVLQAPIHSGTEFFNYNATFSIVLFALVDADYNFLFADVGCQGRISDGGMLKNSILYEKLENCELGIPNPQPLFGRNRSVPYVFVADGAFGLHDNIMKPYPGVQEKSSKKRVFNYRFSRARRVVENSLRKPLLLQPDKAEKIVLACCYMHNYLRKKSTSINIYTPNGVFDHEQDGQIIPGNWRREGQPSSLLPLQRVGRKSSQSSQSIRDEFANYFHTNGRVAWQDQF</sequence>
<dbReference type="PANTHER" id="PTHR22930">
    <property type="match status" value="1"/>
</dbReference>
<comment type="caution">
    <text evidence="9">The sequence shown here is derived from an EMBL/GenBank/DDBJ whole genome shotgun (WGS) entry which is preliminary data.</text>
</comment>
<evidence type="ECO:0000256" key="6">
    <source>
        <dbReference type="ARBA" id="ARBA00022801"/>
    </source>
</evidence>
<evidence type="ECO:0000256" key="3">
    <source>
        <dbReference type="ARBA" id="ARBA00006958"/>
    </source>
</evidence>
<dbReference type="OrthoDB" id="6617202at2759"/>
<comment type="similarity">
    <text evidence="3">Belongs to the HARBI1 family.</text>
</comment>
<evidence type="ECO:0000256" key="2">
    <source>
        <dbReference type="ARBA" id="ARBA00004123"/>
    </source>
</evidence>
<protein>
    <submittedName>
        <fullName evidence="9">Putative nuclease HARBI1</fullName>
    </submittedName>
</protein>
<keyword evidence="7" id="KW-0539">Nucleus</keyword>
<keyword evidence="6" id="KW-0378">Hydrolase</keyword>
<dbReference type="InterPro" id="IPR045249">
    <property type="entry name" value="HARBI1-like"/>
</dbReference>
<keyword evidence="4" id="KW-0540">Nuclease</keyword>
<dbReference type="Pfam" id="PF13359">
    <property type="entry name" value="DDE_Tnp_4"/>
    <property type="match status" value="1"/>
</dbReference>
<dbReference type="Proteomes" id="UP000478052">
    <property type="component" value="Unassembled WGS sequence"/>
</dbReference>
<dbReference type="GO" id="GO:0004518">
    <property type="term" value="F:nuclease activity"/>
    <property type="evidence" value="ECO:0007669"/>
    <property type="project" value="UniProtKB-KW"/>
</dbReference>
<evidence type="ECO:0000259" key="8">
    <source>
        <dbReference type="Pfam" id="PF13359"/>
    </source>
</evidence>
<evidence type="ECO:0000313" key="9">
    <source>
        <dbReference type="EMBL" id="KAF0713547.1"/>
    </source>
</evidence>
<dbReference type="PANTHER" id="PTHR22930:SF269">
    <property type="entry name" value="NUCLEASE HARBI1-LIKE PROTEIN"/>
    <property type="match status" value="1"/>
</dbReference>
<dbReference type="AlphaFoldDB" id="A0A6G0VXX8"/>
<feature type="domain" description="DDE Tnp4" evidence="8">
    <location>
        <begin position="179"/>
        <end position="334"/>
    </location>
</feature>
<dbReference type="GO" id="GO:0005634">
    <property type="term" value="C:nucleus"/>
    <property type="evidence" value="ECO:0007669"/>
    <property type="project" value="UniProtKB-SubCell"/>
</dbReference>
<evidence type="ECO:0000256" key="5">
    <source>
        <dbReference type="ARBA" id="ARBA00022723"/>
    </source>
</evidence>
<evidence type="ECO:0000313" key="10">
    <source>
        <dbReference type="Proteomes" id="UP000478052"/>
    </source>
</evidence>